<feature type="compositionally biased region" description="Low complexity" evidence="1">
    <location>
        <begin position="34"/>
        <end position="49"/>
    </location>
</feature>
<reference evidence="2" key="2">
    <citation type="submission" date="2018-05" db="EMBL/GenBank/DDBJ databases">
        <title>OgluRS3 (Oryza glumaepatula Reference Sequence Version 3).</title>
        <authorList>
            <person name="Zhang J."/>
            <person name="Kudrna D."/>
            <person name="Lee S."/>
            <person name="Talag J."/>
            <person name="Welchert J."/>
            <person name="Wing R.A."/>
        </authorList>
    </citation>
    <scope>NUCLEOTIDE SEQUENCE [LARGE SCALE GENOMIC DNA]</scope>
</reference>
<name>A0A0E0ACG6_9ORYZ</name>
<evidence type="ECO:0000256" key="1">
    <source>
        <dbReference type="SAM" id="MobiDB-lite"/>
    </source>
</evidence>
<keyword evidence="3" id="KW-1185">Reference proteome</keyword>
<proteinExistence type="predicted"/>
<dbReference type="Proteomes" id="UP000026961">
    <property type="component" value="Chromosome 6"/>
</dbReference>
<evidence type="ECO:0000313" key="2">
    <source>
        <dbReference type="EnsemblPlants" id="OGLUM06G23780.1"/>
    </source>
</evidence>
<protein>
    <submittedName>
        <fullName evidence="2">Uncharacterized protein</fullName>
    </submittedName>
</protein>
<evidence type="ECO:0000313" key="3">
    <source>
        <dbReference type="Proteomes" id="UP000026961"/>
    </source>
</evidence>
<sequence>MDLSPSSFPFVLSSRFSLLSSATQRRPPSPPIPLLDHPPTAPLSLLLSPSSPPPPSPPATDPIPPSSLEMDWPSPLGSSRHRRIELPRWSSSVPSRLGRSRPLGGGSGRRRGGRLSRYGAVDESGGGVVQAELFGRPDRRVQVVGQRWTSMDFPTRMLLWPPDLVTIDSPAVEVLELESVWGISSVIFDWIRSQIG</sequence>
<dbReference type="EnsemblPlants" id="OGLUM06G23780.1">
    <property type="protein sequence ID" value="OGLUM06G23780.1"/>
    <property type="gene ID" value="OGLUM06G23780"/>
</dbReference>
<accession>A0A0E0ACG6</accession>
<feature type="compositionally biased region" description="Pro residues" evidence="1">
    <location>
        <begin position="50"/>
        <end position="65"/>
    </location>
</feature>
<organism evidence="2">
    <name type="scientific">Oryza glumipatula</name>
    <dbReference type="NCBI Taxonomy" id="40148"/>
    <lineage>
        <taxon>Eukaryota</taxon>
        <taxon>Viridiplantae</taxon>
        <taxon>Streptophyta</taxon>
        <taxon>Embryophyta</taxon>
        <taxon>Tracheophyta</taxon>
        <taxon>Spermatophyta</taxon>
        <taxon>Magnoliopsida</taxon>
        <taxon>Liliopsida</taxon>
        <taxon>Poales</taxon>
        <taxon>Poaceae</taxon>
        <taxon>BOP clade</taxon>
        <taxon>Oryzoideae</taxon>
        <taxon>Oryzeae</taxon>
        <taxon>Oryzinae</taxon>
        <taxon>Oryza</taxon>
    </lineage>
</organism>
<dbReference type="HOGENOM" id="CLU_1512864_0_0_1"/>
<dbReference type="AlphaFoldDB" id="A0A0E0ACG6"/>
<feature type="region of interest" description="Disordered" evidence="1">
    <location>
        <begin position="19"/>
        <end position="117"/>
    </location>
</feature>
<reference evidence="2" key="1">
    <citation type="submission" date="2015-04" db="UniProtKB">
        <authorList>
            <consortium name="EnsemblPlants"/>
        </authorList>
    </citation>
    <scope>IDENTIFICATION</scope>
</reference>
<dbReference type="Gramene" id="OGLUM06G23780.1">
    <property type="protein sequence ID" value="OGLUM06G23780.1"/>
    <property type="gene ID" value="OGLUM06G23780"/>
</dbReference>